<feature type="transmembrane region" description="Helical" evidence="2">
    <location>
        <begin position="58"/>
        <end position="81"/>
    </location>
</feature>
<keyword evidence="4" id="KW-1185">Reference proteome</keyword>
<feature type="region of interest" description="Disordered" evidence="1">
    <location>
        <begin position="351"/>
        <end position="382"/>
    </location>
</feature>
<dbReference type="AlphaFoldDB" id="A0AAV6XLJ6"/>
<feature type="region of interest" description="Disordered" evidence="1">
    <location>
        <begin position="1"/>
        <end position="25"/>
    </location>
</feature>
<gene>
    <name evidence="3" type="ORF">BUALT_Bualt06G0084800</name>
</gene>
<evidence type="ECO:0000256" key="1">
    <source>
        <dbReference type="SAM" id="MobiDB-lite"/>
    </source>
</evidence>
<accession>A0AAV6XLJ6</accession>
<evidence type="ECO:0000313" key="4">
    <source>
        <dbReference type="Proteomes" id="UP000826271"/>
    </source>
</evidence>
<proteinExistence type="predicted"/>
<feature type="transmembrane region" description="Helical" evidence="2">
    <location>
        <begin position="145"/>
        <end position="166"/>
    </location>
</feature>
<sequence>MRKLLISSGDLAFQPYSPPPPSSPLPSPYPSSIQYPNFFARENFFFPSIPVAKSVFDLATLSFVAGLLLLSLLAVAFIFHLRLRSRRAYHLQNFNSLWIVRLLLVSLASLWAVNEILRLPFIRRKHLYPFLPSISLKQQENICKLHVVLSLGFFEPGFLITLLFLVNVSIKKKNPPQLWAIASVLILCSPIILLQIIFVFFSPFESFVPKFTPSSSVLTTDHYGNKSVLCVYPIMSSLAFSGFTIAYATAFLLSCWRVMALVINKGIRQRISMLATTVMVALPLQIICLSLSWLWMSPEDAVYGSLVLAMFVSVAWCMAVGEVILVLRPIRDTLEAGGDCCRWSPGGGYPETAKHGDKEQGRNHDGAPPGAAEEREKGSDVY</sequence>
<feature type="transmembrane region" description="Helical" evidence="2">
    <location>
        <begin position="301"/>
        <end position="327"/>
    </location>
</feature>
<evidence type="ECO:0000256" key="2">
    <source>
        <dbReference type="SAM" id="Phobius"/>
    </source>
</evidence>
<keyword evidence="2" id="KW-0472">Membrane</keyword>
<protein>
    <submittedName>
        <fullName evidence="3">Uncharacterized protein</fullName>
    </submittedName>
</protein>
<feature type="transmembrane region" description="Helical" evidence="2">
    <location>
        <begin position="238"/>
        <end position="259"/>
    </location>
</feature>
<feature type="transmembrane region" description="Helical" evidence="2">
    <location>
        <begin position="271"/>
        <end position="295"/>
    </location>
</feature>
<feature type="compositionally biased region" description="Basic and acidic residues" evidence="1">
    <location>
        <begin position="372"/>
        <end position="382"/>
    </location>
</feature>
<feature type="transmembrane region" description="Helical" evidence="2">
    <location>
        <begin position="178"/>
        <end position="201"/>
    </location>
</feature>
<feature type="compositionally biased region" description="Basic and acidic residues" evidence="1">
    <location>
        <begin position="352"/>
        <end position="365"/>
    </location>
</feature>
<keyword evidence="2" id="KW-1133">Transmembrane helix</keyword>
<keyword evidence="2" id="KW-0812">Transmembrane</keyword>
<evidence type="ECO:0000313" key="3">
    <source>
        <dbReference type="EMBL" id="KAG8381079.1"/>
    </source>
</evidence>
<feature type="compositionally biased region" description="Pro residues" evidence="1">
    <location>
        <begin position="16"/>
        <end position="25"/>
    </location>
</feature>
<reference evidence="3" key="1">
    <citation type="submission" date="2019-10" db="EMBL/GenBank/DDBJ databases">
        <authorList>
            <person name="Zhang R."/>
            <person name="Pan Y."/>
            <person name="Wang J."/>
            <person name="Ma R."/>
            <person name="Yu S."/>
        </authorList>
    </citation>
    <scope>NUCLEOTIDE SEQUENCE</scope>
    <source>
        <strain evidence="3">LA-IB0</strain>
        <tissue evidence="3">Leaf</tissue>
    </source>
</reference>
<organism evidence="3 4">
    <name type="scientific">Buddleja alternifolia</name>
    <dbReference type="NCBI Taxonomy" id="168488"/>
    <lineage>
        <taxon>Eukaryota</taxon>
        <taxon>Viridiplantae</taxon>
        <taxon>Streptophyta</taxon>
        <taxon>Embryophyta</taxon>
        <taxon>Tracheophyta</taxon>
        <taxon>Spermatophyta</taxon>
        <taxon>Magnoliopsida</taxon>
        <taxon>eudicotyledons</taxon>
        <taxon>Gunneridae</taxon>
        <taxon>Pentapetalae</taxon>
        <taxon>asterids</taxon>
        <taxon>lamiids</taxon>
        <taxon>Lamiales</taxon>
        <taxon>Scrophulariaceae</taxon>
        <taxon>Buddlejeae</taxon>
        <taxon>Buddleja</taxon>
    </lineage>
</organism>
<dbReference type="PANTHER" id="PTHR34116">
    <property type="entry name" value="PLASMINOGEN ACTIVATOR INHIBITOR"/>
    <property type="match status" value="1"/>
</dbReference>
<name>A0AAV6XLJ6_9LAMI</name>
<dbReference type="EMBL" id="WHWC01000006">
    <property type="protein sequence ID" value="KAG8381079.1"/>
    <property type="molecule type" value="Genomic_DNA"/>
</dbReference>
<dbReference type="PANTHER" id="PTHR34116:SF9">
    <property type="entry name" value="OS08G0346600 PROTEIN"/>
    <property type="match status" value="1"/>
</dbReference>
<comment type="caution">
    <text evidence="3">The sequence shown here is derived from an EMBL/GenBank/DDBJ whole genome shotgun (WGS) entry which is preliminary data.</text>
</comment>
<dbReference type="Proteomes" id="UP000826271">
    <property type="component" value="Unassembled WGS sequence"/>
</dbReference>
<feature type="transmembrane region" description="Helical" evidence="2">
    <location>
        <begin position="93"/>
        <end position="113"/>
    </location>
</feature>